<organism evidence="2 3">
    <name type="scientific">Mangrovicoccus algicola</name>
    <dbReference type="NCBI Taxonomy" id="2771008"/>
    <lineage>
        <taxon>Bacteria</taxon>
        <taxon>Pseudomonadati</taxon>
        <taxon>Pseudomonadota</taxon>
        <taxon>Alphaproteobacteria</taxon>
        <taxon>Rhodobacterales</taxon>
        <taxon>Paracoccaceae</taxon>
        <taxon>Mangrovicoccus</taxon>
    </lineage>
</organism>
<comment type="caution">
    <text evidence="2">The sequence shown here is derived from an EMBL/GenBank/DDBJ whole genome shotgun (WGS) entry which is preliminary data.</text>
</comment>
<dbReference type="InterPro" id="IPR036928">
    <property type="entry name" value="AS_sf"/>
</dbReference>
<dbReference type="PROSITE" id="PS00571">
    <property type="entry name" value="AMIDASES"/>
    <property type="match status" value="1"/>
</dbReference>
<evidence type="ECO:0000313" key="2">
    <source>
        <dbReference type="EMBL" id="MBE3639517.1"/>
    </source>
</evidence>
<dbReference type="AlphaFoldDB" id="A0A8J6YXI0"/>
<keyword evidence="2" id="KW-0378">Hydrolase</keyword>
<dbReference type="NCBIfam" id="NF006169">
    <property type="entry name" value="PRK08310.1"/>
    <property type="match status" value="1"/>
</dbReference>
<accession>A0A8J6YXI0</accession>
<keyword evidence="3" id="KW-1185">Reference proteome</keyword>
<dbReference type="SUPFAM" id="SSF75304">
    <property type="entry name" value="Amidase signature (AS) enzymes"/>
    <property type="match status" value="1"/>
</dbReference>
<dbReference type="GO" id="GO:0004040">
    <property type="term" value="F:amidase activity"/>
    <property type="evidence" value="ECO:0007669"/>
    <property type="project" value="UniProtKB-EC"/>
</dbReference>
<evidence type="ECO:0000313" key="3">
    <source>
        <dbReference type="Proteomes" id="UP000609121"/>
    </source>
</evidence>
<dbReference type="EMBL" id="JACVXA010000049">
    <property type="protein sequence ID" value="MBE3639517.1"/>
    <property type="molecule type" value="Genomic_DNA"/>
</dbReference>
<evidence type="ECO:0000259" key="1">
    <source>
        <dbReference type="Pfam" id="PF01425"/>
    </source>
</evidence>
<dbReference type="InterPro" id="IPR023631">
    <property type="entry name" value="Amidase_dom"/>
</dbReference>
<proteinExistence type="predicted"/>
<dbReference type="Pfam" id="PF01425">
    <property type="entry name" value="Amidase"/>
    <property type="match status" value="2"/>
</dbReference>
<protein>
    <submittedName>
        <fullName evidence="2">Amidase</fullName>
        <ecNumber evidence="2">3.5.1.4</ecNumber>
    </submittedName>
</protein>
<feature type="domain" description="Amidase" evidence="1">
    <location>
        <begin position="19"/>
        <end position="184"/>
    </location>
</feature>
<sequence>MAIDPFVTTFPETAFPVGDGPLSGLRLAVKDNLSVAGHVPGSGHPGWAAAQPAATRTAPVAATLMAAGARLVGTTHMDELAYSLMGENAHYGTPLNPAAPDRVPGGSSSGSASAVAQDLADIALGTDTGGSVRLPASFCGLWGWRPTHGLLPDAGMQPLAASYDVPGLFARDAETLIAAARVLAPAAEIPVPRYLAPRELWAEVPGATAAALRPHLPEADPAPIFSAEEVARLQPVFRVAQGADVAEVFGDWIRATDPQFGPGVRDRFDGALALSPEEIAAARAARDAIRAQVRAALGSDGILVIPTAPGAAPLLNTSGAEMDRYRNAAIRLLSVAGHAGLPQVTMPVAQIEGAPLGLSLVGPAGSDLALIALAAARVAAETLTA</sequence>
<name>A0A8J6YXI0_9RHOB</name>
<dbReference type="RefSeq" id="WP_193184265.1">
    <property type="nucleotide sequence ID" value="NZ_JACVXA010000049.1"/>
</dbReference>
<dbReference type="PANTHER" id="PTHR46310:SF7">
    <property type="entry name" value="AMIDASE 1"/>
    <property type="match status" value="1"/>
</dbReference>
<dbReference type="InterPro" id="IPR020556">
    <property type="entry name" value="Amidase_CS"/>
</dbReference>
<dbReference type="PANTHER" id="PTHR46310">
    <property type="entry name" value="AMIDASE 1"/>
    <property type="match status" value="1"/>
</dbReference>
<dbReference type="Gene3D" id="3.90.1300.10">
    <property type="entry name" value="Amidase signature (AS) domain"/>
    <property type="match status" value="1"/>
</dbReference>
<reference evidence="2" key="1">
    <citation type="submission" date="2020-09" db="EMBL/GenBank/DDBJ databases">
        <title>A novel bacterium of genus Mangrovicoccus, isolated from South China Sea.</title>
        <authorList>
            <person name="Huang H."/>
            <person name="Mo K."/>
            <person name="Hu Y."/>
        </authorList>
    </citation>
    <scope>NUCLEOTIDE SEQUENCE</scope>
    <source>
        <strain evidence="2">HB182678</strain>
    </source>
</reference>
<feature type="domain" description="Amidase" evidence="1">
    <location>
        <begin position="257"/>
        <end position="370"/>
    </location>
</feature>
<dbReference type="EC" id="3.5.1.4" evidence="2"/>
<gene>
    <name evidence="2" type="ORF">ICN82_15045</name>
</gene>
<dbReference type="Proteomes" id="UP000609121">
    <property type="component" value="Unassembled WGS sequence"/>
</dbReference>